<dbReference type="NCBIfam" id="TIGR04226">
    <property type="entry name" value="RrgB_K2N_iso_D2"/>
    <property type="match status" value="1"/>
</dbReference>
<dbReference type="AlphaFoldDB" id="K8EV71"/>
<dbReference type="RefSeq" id="WP_015077565.1">
    <property type="nucleotide sequence ID" value="NC_019425.2"/>
</dbReference>
<sequence>MKKNRISMYKLVGLVIFSLLVVLGFGEKLDVKVEAAEARTIILHKKKFSETQANVQNTGQQMPVFDSVDGLNGIEFKVYDVSTEFYDAITAGNTVENAQAVVATTDISGKTAVATGLTDANGSEDGYLSFNLPSVDDNGKNLVYLVTETTKEGANKAANMVVAFPVYEVTGTSDGKLLYGDTELQTIHLYPKNVVIRGSLIVEKKSTIPDLSVDGAKFVIHRKGDYGISGTEYYKVLKVDGIIEWTTDPALAKQFTITSGSFFADGLEFGDYYFTEVVAPVNHGIINAQTVNHPFTITTNSLNASFTGADAVKNDGMAIAKVTGKNTNNDYDYNIGESIPYKITVPIPLGIADELSDNTNRYTSFEIIDTHASQLTFESTGYVLKADTTTINSSAYTVIPTATGFTVQLNAGFQALLAGKNNLVFTYNMDLNGTSVLEQGYENAATVTTNLSTASTTSESVMTYGKRFIKVDADNNNIPLAGTTFIVRSSDSNTANYLKQVVTTGQVTSTTWTGNSSERREFLTDSTGVIDIVGLKAGTYWLEEVTPPTGYVKLTNRISFTVNANSYYDGESILTTNVVNKHKGTLPVTGGMGIYVIIGIGVLAMILSGVWYVKRRIA</sequence>
<gene>
    <name evidence="4" type="primary">pilB</name>
    <name evidence="4" type="ORF">BN424_3145</name>
</gene>
<dbReference type="Gene3D" id="2.60.40.10">
    <property type="entry name" value="Immunoglobulins"/>
    <property type="match status" value="3"/>
</dbReference>
<dbReference type="HOGENOM" id="CLU_029024_0_0_9"/>
<proteinExistence type="predicted"/>
<accession>K8EV71</accession>
<dbReference type="InterPro" id="IPR048052">
    <property type="entry name" value="FM1-like"/>
</dbReference>
<dbReference type="Proteomes" id="UP000000212">
    <property type="component" value="Chromosome"/>
</dbReference>
<organism evidence="4 5">
    <name type="scientific">Carnobacterium maltaromaticum LMA28</name>
    <dbReference type="NCBI Taxonomy" id="1234679"/>
    <lineage>
        <taxon>Bacteria</taxon>
        <taxon>Bacillati</taxon>
        <taxon>Bacillota</taxon>
        <taxon>Bacilli</taxon>
        <taxon>Lactobacillales</taxon>
        <taxon>Carnobacteriaceae</taxon>
        <taxon>Carnobacterium</taxon>
    </lineage>
</organism>
<dbReference type="EMBL" id="HE999757">
    <property type="protein sequence ID" value="CCO12566.2"/>
    <property type="molecule type" value="Genomic_DNA"/>
</dbReference>
<feature type="transmembrane region" description="Helical" evidence="1">
    <location>
        <begin position="592"/>
        <end position="613"/>
    </location>
</feature>
<dbReference type="Gene3D" id="2.60.40.740">
    <property type="match status" value="1"/>
</dbReference>
<evidence type="ECO:0000256" key="1">
    <source>
        <dbReference type="SAM" id="Phobius"/>
    </source>
</evidence>
<keyword evidence="1" id="KW-1133">Transmembrane helix</keyword>
<dbReference type="Pfam" id="PF17802">
    <property type="entry name" value="SpaA"/>
    <property type="match status" value="1"/>
</dbReference>
<dbReference type="Pfam" id="PF16555">
    <property type="entry name" value="GramPos_pilinD1"/>
    <property type="match status" value="1"/>
</dbReference>
<reference evidence="5" key="1">
    <citation type="journal article" date="2013" name="Genome Announc.">
        <title>Complete Chromosome Sequence of Carnobacterium maltaromaticum LMA 28.</title>
        <authorList>
            <person name="Cailliez-Grimal C."/>
            <person name="Chaillou S."/>
            <person name="Anba-Mondoloni J."/>
            <person name="Loux V."/>
            <person name="Afzal M.I."/>
            <person name="Rahman A."/>
            <person name="Kergourlay G."/>
            <person name="Champomier-Verges M.C."/>
            <person name="Zagorec M."/>
            <person name="Dalgaard P."/>
            <person name="Leisner J.J."/>
            <person name="Prevost H."/>
            <person name="Revol-Junelles A.M."/>
            <person name="Borges F."/>
        </authorList>
    </citation>
    <scope>NUCLEOTIDE SEQUENCE</scope>
    <source>
        <strain evidence="5">LMA28</strain>
    </source>
</reference>
<evidence type="ECO:0000313" key="4">
    <source>
        <dbReference type="EMBL" id="CCO12566.2"/>
    </source>
</evidence>
<keyword evidence="1" id="KW-0472">Membrane</keyword>
<dbReference type="InterPro" id="IPR032364">
    <property type="entry name" value="GramPos_pilinD1_N"/>
</dbReference>
<dbReference type="NCBIfam" id="NF033902">
    <property type="entry name" value="iso_D2_wall_anc"/>
    <property type="match status" value="1"/>
</dbReference>
<evidence type="ECO:0000313" key="5">
    <source>
        <dbReference type="Proteomes" id="UP000000212"/>
    </source>
</evidence>
<dbReference type="InterPro" id="IPR041033">
    <property type="entry name" value="SpaA_PFL_dom_1"/>
</dbReference>
<dbReference type="eggNOG" id="COG4932">
    <property type="taxonomic scope" value="Bacteria"/>
</dbReference>
<name>K8EV71_CARML</name>
<dbReference type="OrthoDB" id="2178703at2"/>
<protein>
    <submittedName>
        <fullName evidence="4">LPXTG-motif cell wall anchor domain protein</fullName>
    </submittedName>
</protein>
<keyword evidence="1" id="KW-0812">Transmembrane</keyword>
<keyword evidence="5" id="KW-1185">Reference proteome</keyword>
<evidence type="ECO:0000259" key="2">
    <source>
        <dbReference type="Pfam" id="PF16555"/>
    </source>
</evidence>
<dbReference type="KEGG" id="cml:BN424_3145"/>
<evidence type="ECO:0000259" key="3">
    <source>
        <dbReference type="Pfam" id="PF17802"/>
    </source>
</evidence>
<feature type="domain" description="SpaA-like prealbumin fold" evidence="3">
    <location>
        <begin position="468"/>
        <end position="566"/>
    </location>
</feature>
<feature type="domain" description="Gram-positive pilin subunit D1 N-terminal" evidence="2">
    <location>
        <begin position="39"/>
        <end position="194"/>
    </location>
</feature>
<dbReference type="STRING" id="1234679.BN424_3145"/>
<dbReference type="InterPro" id="IPR013783">
    <property type="entry name" value="Ig-like_fold"/>
</dbReference>
<dbReference type="InterPro" id="IPR026466">
    <property type="entry name" value="Fim_isopep_form_D2_dom"/>
</dbReference>